<dbReference type="EMBL" id="LVXG01000006">
    <property type="protein sequence ID" value="OQP53442.1"/>
    <property type="molecule type" value="Genomic_DNA"/>
</dbReference>
<organism evidence="1 2">
    <name type="scientific">Niastella yeongjuensis</name>
    <dbReference type="NCBI Taxonomy" id="354355"/>
    <lineage>
        <taxon>Bacteria</taxon>
        <taxon>Pseudomonadati</taxon>
        <taxon>Bacteroidota</taxon>
        <taxon>Chitinophagia</taxon>
        <taxon>Chitinophagales</taxon>
        <taxon>Chitinophagaceae</taxon>
        <taxon>Niastella</taxon>
    </lineage>
</organism>
<evidence type="ECO:0000313" key="1">
    <source>
        <dbReference type="EMBL" id="OQP53442.1"/>
    </source>
</evidence>
<sequence>MNFEIMESFIKSIDDRLQQKLPVKTKDGERYFRDRFYWVVHKFKEQYFVGGKTLDTNAVLDQMFSFIYSSVGDLNLSKLHDFKVALACSLFATADIFGCSIKVPSDFFEDQFLRVIDQRFHRQSASVLDHAVYLTNVLVNAGVDHNKAIEIIEAGIMFAEICPRYNFSIPEFQLAVIGGILSECERLKIDIIYEQLSRYGTLL</sequence>
<protein>
    <submittedName>
        <fullName evidence="1">Uncharacterized protein</fullName>
    </submittedName>
</protein>
<comment type="caution">
    <text evidence="1">The sequence shown here is derived from an EMBL/GenBank/DDBJ whole genome shotgun (WGS) entry which is preliminary data.</text>
</comment>
<keyword evidence="2" id="KW-1185">Reference proteome</keyword>
<dbReference type="AlphaFoldDB" id="A0A1V9F5A2"/>
<name>A0A1V9F5A2_9BACT</name>
<evidence type="ECO:0000313" key="2">
    <source>
        <dbReference type="Proteomes" id="UP000192610"/>
    </source>
</evidence>
<dbReference type="Proteomes" id="UP000192610">
    <property type="component" value="Unassembled WGS sequence"/>
</dbReference>
<proteinExistence type="predicted"/>
<accession>A0A1V9F5A2</accession>
<dbReference type="RefSeq" id="WP_081197786.1">
    <property type="nucleotide sequence ID" value="NZ_FOCZ01000008.1"/>
</dbReference>
<gene>
    <name evidence="1" type="ORF">A4H97_23645</name>
</gene>
<dbReference type="STRING" id="354355.SAMN05660816_04471"/>
<reference evidence="2" key="1">
    <citation type="submission" date="2016-04" db="EMBL/GenBank/DDBJ databases">
        <authorList>
            <person name="Chen L."/>
            <person name="Zhuang W."/>
            <person name="Wang G."/>
        </authorList>
    </citation>
    <scope>NUCLEOTIDE SEQUENCE [LARGE SCALE GENOMIC DNA]</scope>
    <source>
        <strain evidence="2">17621</strain>
    </source>
</reference>